<keyword evidence="1" id="KW-0732">Signal</keyword>
<evidence type="ECO:0000256" key="1">
    <source>
        <dbReference type="SAM" id="SignalP"/>
    </source>
</evidence>
<dbReference type="OrthoDB" id="4875122at2759"/>
<evidence type="ECO:0000313" key="3">
    <source>
        <dbReference type="Proteomes" id="UP000030151"/>
    </source>
</evidence>
<proteinExistence type="predicted"/>
<feature type="signal peptide" evidence="1">
    <location>
        <begin position="1"/>
        <end position="16"/>
    </location>
</feature>
<name>A0A0A1UYU1_9HYPO</name>
<protein>
    <submittedName>
        <fullName evidence="2">Uncharacterized protein</fullName>
    </submittedName>
</protein>
<sequence>MKLSLLLVATTVAAAAVRWANDDELAVMNANRGKVGTALAMPSAVEMQAMEVERMFNITPGLVPIEKMREIWKYHGQKVDEDRLLRWLANSTHQAQDRRGQEQALAANQFIRAGGFAMFIAFTSDAGGALQAVWSDCYGAATRDGTATGKECGDKVIAALVKASYSFVMGGAGYAAVLIQGQADPNQPVYELQNQLPPDSEHGVQMRRSADQECANHNGDFTGFYGVNFHLGSHIGAKLSGYAPCGTSVSTPDEVAQGSFGYQINRAAGDNGAARIQFYTVQDGSRGNIMGGAIVYETRVTDTCPEYISFDGCEV</sequence>
<dbReference type="EMBL" id="JELW01000003">
    <property type="protein sequence ID" value="EXV03217.1"/>
    <property type="molecule type" value="Genomic_DNA"/>
</dbReference>
<gene>
    <name evidence="2" type="ORF">X797_003015</name>
</gene>
<feature type="chain" id="PRO_5001992103" evidence="1">
    <location>
        <begin position="17"/>
        <end position="315"/>
    </location>
</feature>
<organism evidence="2 3">
    <name type="scientific">Metarhizium robertsii</name>
    <dbReference type="NCBI Taxonomy" id="568076"/>
    <lineage>
        <taxon>Eukaryota</taxon>
        <taxon>Fungi</taxon>
        <taxon>Dikarya</taxon>
        <taxon>Ascomycota</taxon>
        <taxon>Pezizomycotina</taxon>
        <taxon>Sordariomycetes</taxon>
        <taxon>Hypocreomycetidae</taxon>
        <taxon>Hypocreales</taxon>
        <taxon>Clavicipitaceae</taxon>
        <taxon>Metarhizium</taxon>
    </lineage>
</organism>
<dbReference type="HOGENOM" id="CLU_883026_0_0_1"/>
<dbReference type="Proteomes" id="UP000030151">
    <property type="component" value="Unassembled WGS sequence"/>
</dbReference>
<reference evidence="2 3" key="1">
    <citation type="submission" date="2014-02" db="EMBL/GenBank/DDBJ databases">
        <title>The genome sequence of the entomopathogenic fungus Metarhizium robertsii ARSEF 2575.</title>
        <authorList>
            <person name="Giuliano Garisto Donzelli B."/>
            <person name="Roe B.A."/>
            <person name="Macmil S.L."/>
            <person name="Krasnoff S.B."/>
            <person name="Gibson D.M."/>
        </authorList>
    </citation>
    <scope>NUCLEOTIDE SEQUENCE [LARGE SCALE GENOMIC DNA]</scope>
    <source>
        <strain evidence="2 3">ARSEF 2575</strain>
    </source>
</reference>
<accession>A0A0A1UYU1</accession>
<comment type="caution">
    <text evidence="2">The sequence shown here is derived from an EMBL/GenBank/DDBJ whole genome shotgun (WGS) entry which is preliminary data.</text>
</comment>
<dbReference type="eggNOG" id="ENOG502RNAX">
    <property type="taxonomic scope" value="Eukaryota"/>
</dbReference>
<dbReference type="AlphaFoldDB" id="A0A0A1UYU1"/>
<evidence type="ECO:0000313" key="2">
    <source>
        <dbReference type="EMBL" id="EXV03217.1"/>
    </source>
</evidence>